<evidence type="ECO:0000256" key="6">
    <source>
        <dbReference type="ARBA" id="ARBA00022801"/>
    </source>
</evidence>
<name>A0ABY4HPV0_9FLAO</name>
<dbReference type="InterPro" id="IPR026444">
    <property type="entry name" value="Secre_tail"/>
</dbReference>
<keyword evidence="7" id="KW-0862">Zinc</keyword>
<evidence type="ECO:0000256" key="8">
    <source>
        <dbReference type="ARBA" id="ARBA00022837"/>
    </source>
</evidence>
<keyword evidence="4 11" id="KW-0732">Signal</keyword>
<dbReference type="NCBIfam" id="NF038128">
    <property type="entry name" value="choice_anch_J"/>
    <property type="match status" value="1"/>
</dbReference>
<dbReference type="Pfam" id="PF03160">
    <property type="entry name" value="Calx-beta"/>
    <property type="match status" value="1"/>
</dbReference>
<feature type="signal peptide" evidence="11">
    <location>
        <begin position="1"/>
        <end position="23"/>
    </location>
</feature>
<organism evidence="16 17">
    <name type="scientific">Flavobacterium sediminilitoris</name>
    <dbReference type="NCBI Taxonomy" id="2024526"/>
    <lineage>
        <taxon>Bacteria</taxon>
        <taxon>Pseudomonadati</taxon>
        <taxon>Bacteroidota</taxon>
        <taxon>Flavobacteriia</taxon>
        <taxon>Flavobacteriales</taxon>
        <taxon>Flavobacteriaceae</taxon>
        <taxon>Flavobacterium</taxon>
    </lineage>
</organism>
<keyword evidence="17" id="KW-1185">Reference proteome</keyword>
<accession>A0ABY4HPV0</accession>
<keyword evidence="3" id="KW-0479">Metal-binding</keyword>
<feature type="domain" description="Cleaved adhesin" evidence="14">
    <location>
        <begin position="531"/>
        <end position="693"/>
    </location>
</feature>
<evidence type="ECO:0000256" key="5">
    <source>
        <dbReference type="ARBA" id="ARBA00022737"/>
    </source>
</evidence>
<dbReference type="EMBL" id="CP090145">
    <property type="protein sequence ID" value="UOX34705.1"/>
    <property type="molecule type" value="Genomic_DNA"/>
</dbReference>
<evidence type="ECO:0000259" key="13">
    <source>
        <dbReference type="Pfam" id="PF05572"/>
    </source>
</evidence>
<dbReference type="Pfam" id="PF05572">
    <property type="entry name" value="Peptidase_M43"/>
    <property type="match status" value="1"/>
</dbReference>
<dbReference type="SUPFAM" id="SSF141072">
    <property type="entry name" value="CalX-like"/>
    <property type="match status" value="1"/>
</dbReference>
<evidence type="ECO:0000256" key="7">
    <source>
        <dbReference type="ARBA" id="ARBA00022833"/>
    </source>
</evidence>
<evidence type="ECO:0000256" key="2">
    <source>
        <dbReference type="ARBA" id="ARBA00022670"/>
    </source>
</evidence>
<dbReference type="Gene3D" id="2.60.40.2030">
    <property type="match status" value="1"/>
</dbReference>
<dbReference type="Gene3D" id="2.60.120.200">
    <property type="match status" value="1"/>
</dbReference>
<dbReference type="InterPro" id="IPR038081">
    <property type="entry name" value="CalX-like_sf"/>
</dbReference>
<dbReference type="Pfam" id="PF07675">
    <property type="entry name" value="Cleaved_Adhesin"/>
    <property type="match status" value="1"/>
</dbReference>
<keyword evidence="8" id="KW-0106">Calcium</keyword>
<dbReference type="Proteomes" id="UP000830454">
    <property type="component" value="Chromosome"/>
</dbReference>
<feature type="chain" id="PRO_5045425270" evidence="11">
    <location>
        <begin position="24"/>
        <end position="947"/>
    </location>
</feature>
<evidence type="ECO:0000256" key="11">
    <source>
        <dbReference type="SAM" id="SignalP"/>
    </source>
</evidence>
<comment type="similarity">
    <text evidence="1">Belongs to the peptidase M43B family.</text>
</comment>
<evidence type="ECO:0000259" key="15">
    <source>
        <dbReference type="Pfam" id="PF18962"/>
    </source>
</evidence>
<dbReference type="InterPro" id="IPR003644">
    <property type="entry name" value="Calx_beta"/>
</dbReference>
<keyword evidence="5" id="KW-0677">Repeat</keyword>
<sequence>MKKNTSKGIVFTVFSLLSLTVNAQTLQKKGVPQKFGRPIQITEQALTPSGHIRCYTDENEAYLKTQYPNRSTNTEFENWLAPKIAQIKADRAAGKNIQQVYNIPVVIHIVHNGDAIGTGENITDAQALSQIQVMNEDYRKLINTPGGANSTGLAVDCEINFCIAQTDPNGNPTSGIVRHNIAPYANDVANGPGGADWEKRADVELLKQNTIWNPDNYLNMWTVRFGGLPADQGGLDGILGYAQFPSNSGLGGLNNNGGLANTDGVVASFDTFGTIDENDGTFILNPSYNRGRTMTHEVGHWLGLRHLWGDPNTNLGVDGCTVDDYCLDTPNTRQPNFTCDLTTNSCPAPGNDMVQNYMDYTNDACMDTFTQDQKNRMIAVMTNSPRRNTLNASSACQTPTPIIRFQNPTGSVNENTNCNFTDFTFPVLLGKAATSDATVTFNVTGGTAILNTDYSIVNSSVTFPTGTTANQNLTIRIYNDGLVENDETIEITLTLNANGGNTTLNENAKTITITIVNDDNTPSATQITTLITEDFEDATGWGIIDGDGDGENWGTVNGLDGFGGIVGVCAFSETDLTIVGGTGTTNPNNYIISPQFTIAASSTAAEVNYTIGAYSSDTNPYQEHYSVYFTTNISTVNSILAGTVLENNREIPAKNTEERSHDLSAFIGQTGYIVFRHHNTAGNGILVLDNVDINSTISTDIQTEINTGTAYQALIPSTGTIYATDSSTGKIMSNIINNANADYGCTNVYVNRSQTSTGSASVNYGSNTATNLKVMAKTFTITTANSLNENADIMFYFSEAEIAAWETETGNNRNLLKVIKDGNLVALPTTIGSFGSNVTITGTSVNGIEGVYYFGIDSTLGSSNFEIIEAVSIYPNPTSNELNINLSGDFSSTTSYTIYNSIGQTIKSSKITIQSDLKINTSNFSDGIYFIRIEKDGASKTLKFIKQ</sequence>
<dbReference type="Pfam" id="PF18962">
    <property type="entry name" value="Por_Secre_tail"/>
    <property type="match status" value="1"/>
</dbReference>
<evidence type="ECO:0000259" key="14">
    <source>
        <dbReference type="Pfam" id="PF07675"/>
    </source>
</evidence>
<evidence type="ECO:0000313" key="17">
    <source>
        <dbReference type="Proteomes" id="UP000830454"/>
    </source>
</evidence>
<keyword evidence="2" id="KW-0645">Protease</keyword>
<feature type="domain" description="Peptidase M43 pregnancy-associated plasma-A" evidence="13">
    <location>
        <begin position="252"/>
        <end position="381"/>
    </location>
</feature>
<dbReference type="InterPro" id="IPR011628">
    <property type="entry name" value="Cleaved_adhesin"/>
</dbReference>
<evidence type="ECO:0000256" key="9">
    <source>
        <dbReference type="ARBA" id="ARBA00023049"/>
    </source>
</evidence>
<evidence type="ECO:0000256" key="4">
    <source>
        <dbReference type="ARBA" id="ARBA00022729"/>
    </source>
</evidence>
<feature type="domain" description="Secretion system C-terminal sorting" evidence="15">
    <location>
        <begin position="873"/>
        <end position="945"/>
    </location>
</feature>
<evidence type="ECO:0000256" key="1">
    <source>
        <dbReference type="ARBA" id="ARBA00008721"/>
    </source>
</evidence>
<reference evidence="16" key="1">
    <citation type="submission" date="2021-12" db="EMBL/GenBank/DDBJ databases">
        <authorList>
            <person name="Cha I.-T."/>
            <person name="Lee K.-E."/>
            <person name="Park S.-J."/>
        </authorList>
    </citation>
    <scope>NUCLEOTIDE SEQUENCE</scope>
    <source>
        <strain evidence="16">YSM-43</strain>
    </source>
</reference>
<evidence type="ECO:0000259" key="12">
    <source>
        <dbReference type="Pfam" id="PF03160"/>
    </source>
</evidence>
<keyword evidence="10" id="KW-1015">Disulfide bond</keyword>
<protein>
    <submittedName>
        <fullName evidence="16">Choice-of-anchor J domain-containing protein</fullName>
    </submittedName>
</protein>
<dbReference type="CDD" id="cd04275">
    <property type="entry name" value="ZnMc_pappalysin_like"/>
    <property type="match status" value="1"/>
</dbReference>
<gene>
    <name evidence="16" type="ORF">LXD69_04175</name>
</gene>
<evidence type="ECO:0000256" key="3">
    <source>
        <dbReference type="ARBA" id="ARBA00022723"/>
    </source>
</evidence>
<dbReference type="InterPro" id="IPR008754">
    <property type="entry name" value="Peptidase_M43"/>
</dbReference>
<evidence type="ECO:0000256" key="10">
    <source>
        <dbReference type="ARBA" id="ARBA00023157"/>
    </source>
</evidence>
<dbReference type="InterPro" id="IPR024079">
    <property type="entry name" value="MetalloPept_cat_dom_sf"/>
</dbReference>
<dbReference type="RefSeq" id="WP_246917753.1">
    <property type="nucleotide sequence ID" value="NZ_CP090145.1"/>
</dbReference>
<evidence type="ECO:0000313" key="16">
    <source>
        <dbReference type="EMBL" id="UOX34705.1"/>
    </source>
</evidence>
<dbReference type="NCBIfam" id="TIGR04183">
    <property type="entry name" value="Por_Secre_tail"/>
    <property type="match status" value="1"/>
</dbReference>
<dbReference type="Gene3D" id="3.40.390.10">
    <property type="entry name" value="Collagenase (Catalytic Domain)"/>
    <property type="match status" value="1"/>
</dbReference>
<reference evidence="16" key="2">
    <citation type="submission" date="2022-04" db="EMBL/GenBank/DDBJ databases">
        <title>Complete Genome Sequence of Flavobacterium sediminilitoris YSM-43, Isolated from a Tidal Sediment.</title>
        <authorList>
            <person name="Lee P.A."/>
        </authorList>
    </citation>
    <scope>NUCLEOTIDE SEQUENCE</scope>
    <source>
        <strain evidence="16">YSM-43</strain>
    </source>
</reference>
<dbReference type="PANTHER" id="PTHR47466">
    <property type="match status" value="1"/>
</dbReference>
<dbReference type="PANTHER" id="PTHR47466:SF1">
    <property type="entry name" value="METALLOPROTEASE MEP1 (AFU_ORTHOLOGUE AFUA_1G07730)-RELATED"/>
    <property type="match status" value="1"/>
</dbReference>
<dbReference type="SUPFAM" id="SSF55486">
    <property type="entry name" value="Metalloproteases ('zincins'), catalytic domain"/>
    <property type="match status" value="1"/>
</dbReference>
<proteinExistence type="inferred from homology"/>
<keyword evidence="6" id="KW-0378">Hydrolase</keyword>
<feature type="domain" description="Calx-beta" evidence="12">
    <location>
        <begin position="401"/>
        <end position="518"/>
    </location>
</feature>
<keyword evidence="9" id="KW-0482">Metalloprotease</keyword>